<evidence type="ECO:0000256" key="6">
    <source>
        <dbReference type="ARBA" id="ARBA00023125"/>
    </source>
</evidence>
<sequence length="687" mass="78015">MSLLLSSLNPQQVQAVQHIQGPLLLLAGAGSGKTKTLTTRLAYLVDEVGVLPSSILCLTFTNKAGAEMRQRAFAMLQGKHDSYPLLCTFHKFGLIFLKHYMGFLKRSEQFVLIDSDDVKKILKDFKSPISPSALSSYISFYKNQALLPIDVINEAKTPQSRKIAELYADYQEYLETKNLLDFDDLLLLPYLILAENEDLAQSVSKEYEYIMVDEYQDTNVLQYRLLKLLTSAHSNLCVVGDDDQSIYSWRGADLRNILEFQKDFAGAKLIKLEQNYRSTPQILEFANALICKNTKRLGKTLQATRECGKEVEVLNFATHKEEIAFVTQKILELKAQGVPYGEIALLYRLNALSRNVEDGLSRAKIPYQIIGSIRFYERAEIKDALSYLRLMINGDDDFSLMRVINKPKRGLGKVTQEKLLQSARSHRLSVRQFCADATRAIECVGEKNYTKLKEFFELIEVLKQKFESGVEGFLETFQKEVDLLSEFANTQDEVDRKANLEELYALLREEFGTKGEYGLEDFLNDITLSSDLDDMQQECVSCMSVHSSKGLEFGYVFIVGFEDGIFPLSKDNEDELEEERRLGYVAFTRAKSELYITYVDWRFFQGKSASLPPSRFLQNTYGVARTETEGLEAQADKNAIAVGDRVVHKIFGVGRVLELVGKGKEARGRINFAGNERTILLSFVEKE</sequence>
<dbReference type="GO" id="GO:0005829">
    <property type="term" value="C:cytosol"/>
    <property type="evidence" value="ECO:0007669"/>
    <property type="project" value="TreeGrafter"/>
</dbReference>
<dbReference type="GO" id="GO:0016887">
    <property type="term" value="F:ATP hydrolysis activity"/>
    <property type="evidence" value="ECO:0007669"/>
    <property type="project" value="RHEA"/>
</dbReference>
<comment type="similarity">
    <text evidence="1">Belongs to the helicase family. UvrD subfamily.</text>
</comment>
<evidence type="ECO:0000259" key="14">
    <source>
        <dbReference type="PROSITE" id="PS51217"/>
    </source>
</evidence>
<evidence type="ECO:0000259" key="13">
    <source>
        <dbReference type="PROSITE" id="PS51198"/>
    </source>
</evidence>
<dbReference type="InterPro" id="IPR000212">
    <property type="entry name" value="DNA_helicase_UvrD/REP"/>
</dbReference>
<dbReference type="PROSITE" id="PS51198">
    <property type="entry name" value="UVRD_HELICASE_ATP_BIND"/>
    <property type="match status" value="1"/>
</dbReference>
<keyword evidence="2 12" id="KW-0547">Nucleotide-binding</keyword>
<dbReference type="KEGG" id="het:BBW65_06685"/>
<dbReference type="Gene3D" id="3.40.50.300">
    <property type="entry name" value="P-loop containing nucleotide triphosphate hydrolases"/>
    <property type="match status" value="2"/>
</dbReference>
<evidence type="ECO:0000313" key="15">
    <source>
        <dbReference type="EMBL" id="ANV98786.1"/>
    </source>
</evidence>
<proteinExistence type="inferred from homology"/>
<dbReference type="GO" id="GO:0005524">
    <property type="term" value="F:ATP binding"/>
    <property type="evidence" value="ECO:0007669"/>
    <property type="project" value="UniProtKB-UniRule"/>
</dbReference>
<evidence type="ECO:0000256" key="4">
    <source>
        <dbReference type="ARBA" id="ARBA00022806"/>
    </source>
</evidence>
<dbReference type="Gene3D" id="1.10.10.160">
    <property type="match status" value="1"/>
</dbReference>
<dbReference type="Gene3D" id="1.10.486.10">
    <property type="entry name" value="PCRA, domain 4"/>
    <property type="match status" value="1"/>
</dbReference>
<dbReference type="GO" id="GO:0033202">
    <property type="term" value="C:DNA helicase complex"/>
    <property type="evidence" value="ECO:0007669"/>
    <property type="project" value="TreeGrafter"/>
</dbReference>
<evidence type="ECO:0000256" key="8">
    <source>
        <dbReference type="ARBA" id="ARBA00034617"/>
    </source>
</evidence>
<dbReference type="GO" id="GO:0000725">
    <property type="term" value="P:recombinational repair"/>
    <property type="evidence" value="ECO:0007669"/>
    <property type="project" value="TreeGrafter"/>
</dbReference>
<keyword evidence="16" id="KW-1185">Reference proteome</keyword>
<dbReference type="PROSITE" id="PS51217">
    <property type="entry name" value="UVRD_HELICASE_CTER"/>
    <property type="match status" value="1"/>
</dbReference>
<evidence type="ECO:0000256" key="9">
    <source>
        <dbReference type="ARBA" id="ARBA00034808"/>
    </source>
</evidence>
<evidence type="ECO:0000256" key="11">
    <source>
        <dbReference type="ARBA" id="ARBA00048988"/>
    </source>
</evidence>
<keyword evidence="4 12" id="KW-0347">Helicase</keyword>
<dbReference type="STRING" id="222136.BBW65_06685"/>
<reference evidence="16" key="1">
    <citation type="submission" date="2016-07" db="EMBL/GenBank/DDBJ databases">
        <authorList>
            <person name="Florea S."/>
            <person name="Webb J.S."/>
            <person name="Jaromczyk J."/>
            <person name="Schardl C.L."/>
        </authorList>
    </citation>
    <scope>NUCLEOTIDE SEQUENCE [LARGE SCALE GENOMIC DNA]</scope>
    <source>
        <strain evidence="16">MIT 01-6242</strain>
    </source>
</reference>
<evidence type="ECO:0000256" key="3">
    <source>
        <dbReference type="ARBA" id="ARBA00022801"/>
    </source>
</evidence>
<organism evidence="15 16">
    <name type="scientific">Helicobacter enhydrae</name>
    <dbReference type="NCBI Taxonomy" id="222136"/>
    <lineage>
        <taxon>Bacteria</taxon>
        <taxon>Pseudomonadati</taxon>
        <taxon>Campylobacterota</taxon>
        <taxon>Epsilonproteobacteria</taxon>
        <taxon>Campylobacterales</taxon>
        <taxon>Helicobacteraceae</taxon>
        <taxon>Helicobacter</taxon>
    </lineage>
</organism>
<dbReference type="Pfam" id="PF13361">
    <property type="entry name" value="UvrD_C"/>
    <property type="match status" value="1"/>
</dbReference>
<dbReference type="GO" id="GO:0043138">
    <property type="term" value="F:3'-5' DNA helicase activity"/>
    <property type="evidence" value="ECO:0007669"/>
    <property type="project" value="UniProtKB-EC"/>
</dbReference>
<dbReference type="InterPro" id="IPR027417">
    <property type="entry name" value="P-loop_NTPase"/>
</dbReference>
<keyword evidence="5 12" id="KW-0067">ATP-binding</keyword>
<evidence type="ECO:0000256" key="12">
    <source>
        <dbReference type="PROSITE-ProRule" id="PRU00560"/>
    </source>
</evidence>
<evidence type="ECO:0000313" key="16">
    <source>
        <dbReference type="Proteomes" id="UP000092884"/>
    </source>
</evidence>
<protein>
    <recommendedName>
        <fullName evidence="9">DNA 3'-5' helicase</fullName>
        <ecNumber evidence="9">5.6.2.4</ecNumber>
    </recommendedName>
    <alternativeName>
        <fullName evidence="10">DNA 3'-5' helicase II</fullName>
    </alternativeName>
</protein>
<dbReference type="PANTHER" id="PTHR11070">
    <property type="entry name" value="UVRD / RECB / PCRA DNA HELICASE FAMILY MEMBER"/>
    <property type="match status" value="1"/>
</dbReference>
<evidence type="ECO:0000256" key="5">
    <source>
        <dbReference type="ARBA" id="ARBA00022840"/>
    </source>
</evidence>
<dbReference type="CDD" id="cd17932">
    <property type="entry name" value="DEXQc_UvrD"/>
    <property type="match status" value="1"/>
</dbReference>
<evidence type="ECO:0000256" key="2">
    <source>
        <dbReference type="ARBA" id="ARBA00022741"/>
    </source>
</evidence>
<dbReference type="SUPFAM" id="SSF52540">
    <property type="entry name" value="P-loop containing nucleoside triphosphate hydrolases"/>
    <property type="match status" value="1"/>
</dbReference>
<dbReference type="AlphaFoldDB" id="A0A1B1U7R5"/>
<keyword evidence="6" id="KW-0238">DNA-binding</keyword>
<gene>
    <name evidence="15" type="ORF">BBW65_06685</name>
</gene>
<evidence type="ECO:0000256" key="10">
    <source>
        <dbReference type="ARBA" id="ARBA00034923"/>
    </source>
</evidence>
<name>A0A1B1U7R5_9HELI</name>
<dbReference type="PANTHER" id="PTHR11070:SF2">
    <property type="entry name" value="ATP-DEPENDENT DNA HELICASE SRS2"/>
    <property type="match status" value="1"/>
</dbReference>
<dbReference type="Pfam" id="PF00580">
    <property type="entry name" value="UvrD-helicase"/>
    <property type="match status" value="1"/>
</dbReference>
<accession>A0A1B1U7R5</accession>
<evidence type="ECO:0000256" key="1">
    <source>
        <dbReference type="ARBA" id="ARBA00009922"/>
    </source>
</evidence>
<keyword evidence="7" id="KW-0413">Isomerase</keyword>
<dbReference type="EMBL" id="CP016503">
    <property type="protein sequence ID" value="ANV98786.1"/>
    <property type="molecule type" value="Genomic_DNA"/>
</dbReference>
<dbReference type="OrthoDB" id="9810135at2"/>
<dbReference type="EC" id="5.6.2.4" evidence="9"/>
<comment type="catalytic activity">
    <reaction evidence="8">
        <text>Couples ATP hydrolysis with the unwinding of duplex DNA by translocating in the 3'-5' direction.</text>
        <dbReference type="EC" id="5.6.2.4"/>
    </reaction>
</comment>
<evidence type="ECO:0000256" key="7">
    <source>
        <dbReference type="ARBA" id="ARBA00023235"/>
    </source>
</evidence>
<dbReference type="InterPro" id="IPR014016">
    <property type="entry name" value="UvrD-like_ATP-bd"/>
</dbReference>
<dbReference type="InterPro" id="IPR014017">
    <property type="entry name" value="DNA_helicase_UvrD-like_C"/>
</dbReference>
<keyword evidence="3 12" id="KW-0378">Hydrolase</keyword>
<dbReference type="InterPro" id="IPR013986">
    <property type="entry name" value="DExx_box_DNA_helicase_dom_sf"/>
</dbReference>
<dbReference type="RefSeq" id="WP_066341864.1">
    <property type="nucleotide sequence ID" value="NZ_CP016503.1"/>
</dbReference>
<dbReference type="Proteomes" id="UP000092884">
    <property type="component" value="Chromosome"/>
</dbReference>
<dbReference type="GO" id="GO:0003677">
    <property type="term" value="F:DNA binding"/>
    <property type="evidence" value="ECO:0007669"/>
    <property type="project" value="UniProtKB-KW"/>
</dbReference>
<feature type="binding site" evidence="12">
    <location>
        <begin position="27"/>
        <end position="34"/>
    </location>
    <ligand>
        <name>ATP</name>
        <dbReference type="ChEBI" id="CHEBI:30616"/>
    </ligand>
</feature>
<feature type="domain" description="UvrD-like helicase C-terminal" evidence="14">
    <location>
        <begin position="280"/>
        <end position="550"/>
    </location>
</feature>
<comment type="catalytic activity">
    <reaction evidence="11">
        <text>ATP + H2O = ADP + phosphate + H(+)</text>
        <dbReference type="Rhea" id="RHEA:13065"/>
        <dbReference type="ChEBI" id="CHEBI:15377"/>
        <dbReference type="ChEBI" id="CHEBI:15378"/>
        <dbReference type="ChEBI" id="CHEBI:30616"/>
        <dbReference type="ChEBI" id="CHEBI:43474"/>
        <dbReference type="ChEBI" id="CHEBI:456216"/>
        <dbReference type="EC" id="5.6.2.4"/>
    </reaction>
</comment>
<feature type="domain" description="UvrD-like helicase ATP-binding" evidence="13">
    <location>
        <begin position="6"/>
        <end position="279"/>
    </location>
</feature>